<feature type="chain" id="PRO_5014337985" description="ZZ-type domain-containing protein" evidence="4">
    <location>
        <begin position="16"/>
        <end position="888"/>
    </location>
</feature>
<keyword evidence="1" id="KW-0479">Metal-binding</keyword>
<proteinExistence type="predicted"/>
<feature type="signal peptide" evidence="4">
    <location>
        <begin position="1"/>
        <end position="15"/>
    </location>
</feature>
<dbReference type="EMBL" id="NRSZ01000193">
    <property type="protein sequence ID" value="PNY28891.1"/>
    <property type="molecule type" value="Genomic_DNA"/>
</dbReference>
<feature type="domain" description="ZZ-type" evidence="5">
    <location>
        <begin position="218"/>
        <end position="262"/>
    </location>
</feature>
<protein>
    <recommendedName>
        <fullName evidence="5">ZZ-type domain-containing protein</fullName>
    </recommendedName>
</protein>
<keyword evidence="2" id="KW-0863">Zinc-finger</keyword>
<dbReference type="OrthoDB" id="4455544at2759"/>
<gene>
    <name evidence="6" type="ORF">TCAP_01186</name>
</gene>
<dbReference type="STRING" id="45235.A0A2K3QMY1"/>
<accession>A0A2K3QMY1</accession>
<dbReference type="Proteomes" id="UP000236621">
    <property type="component" value="Unassembled WGS sequence"/>
</dbReference>
<dbReference type="SMART" id="SM00291">
    <property type="entry name" value="ZnF_ZZ"/>
    <property type="match status" value="1"/>
</dbReference>
<organism evidence="6 7">
    <name type="scientific">Tolypocladium capitatum</name>
    <dbReference type="NCBI Taxonomy" id="45235"/>
    <lineage>
        <taxon>Eukaryota</taxon>
        <taxon>Fungi</taxon>
        <taxon>Dikarya</taxon>
        <taxon>Ascomycota</taxon>
        <taxon>Pezizomycotina</taxon>
        <taxon>Sordariomycetes</taxon>
        <taxon>Hypocreomycetidae</taxon>
        <taxon>Hypocreales</taxon>
        <taxon>Ophiocordycipitaceae</taxon>
        <taxon>Tolypocladium</taxon>
    </lineage>
</organism>
<keyword evidence="7" id="KW-1185">Reference proteome</keyword>
<reference evidence="6 7" key="1">
    <citation type="submission" date="2017-08" db="EMBL/GenBank/DDBJ databases">
        <title>Harnessing the power of phylogenomics to disentangle the directionality and signatures of interkingdom host jumping in the parasitic fungal genus Tolypocladium.</title>
        <authorList>
            <person name="Quandt C.A."/>
            <person name="Patterson W."/>
            <person name="Spatafora J.W."/>
        </authorList>
    </citation>
    <scope>NUCLEOTIDE SEQUENCE [LARGE SCALE GENOMIC DNA]</scope>
    <source>
        <strain evidence="6 7">CBS 113982</strain>
    </source>
</reference>
<evidence type="ECO:0000259" key="5">
    <source>
        <dbReference type="SMART" id="SM00291"/>
    </source>
</evidence>
<evidence type="ECO:0000256" key="3">
    <source>
        <dbReference type="ARBA" id="ARBA00022833"/>
    </source>
</evidence>
<evidence type="ECO:0000256" key="2">
    <source>
        <dbReference type="ARBA" id="ARBA00022771"/>
    </source>
</evidence>
<dbReference type="AlphaFoldDB" id="A0A2K3QMY1"/>
<evidence type="ECO:0000256" key="1">
    <source>
        <dbReference type="ARBA" id="ARBA00022723"/>
    </source>
</evidence>
<comment type="caution">
    <text evidence="6">The sequence shown here is derived from an EMBL/GenBank/DDBJ whole genome shotgun (WGS) entry which is preliminary data.</text>
</comment>
<evidence type="ECO:0000313" key="6">
    <source>
        <dbReference type="EMBL" id="PNY28891.1"/>
    </source>
</evidence>
<sequence length="888" mass="100566">MVNLVSLLLSRSTLGGSSTSGSHVTDAPDISRTAIGPAAAHLEQQMLDLYWAGVKKELPHLLLTLRKWQQRRDLADARLRDETPACSFIHGYDTFLDQVSHSSRRFSQRQTKRAEKAGAKGSKTDLPTYEEALEDRGWDLFAEMKSNRIREEVRERLANREVDDVLRRRARMLLQAAQFLDMDKVIEYREPEEQLTFWRRPAPPQVVVSALDDTDMPIFQPLPCAECRAVIRGSTFRSVRERDRAICEKCYRDGHYGHAEFAKEYKSCCLPTAMTPEVSRHVCRCSAVRRRDDRGRPAALWPLRDELGKPHVQGGIGKVNCGLFELTDMVAEAKYAATRIKADRETTLEAVRRGEAAASRVHLESQRPAKLGNINTSSVPEFGSSYGFTTDSPEDIPFFVRSIAERYPYGNVHMALRIGPLVIENGVENTYGGVLITTRNPPQLQVLRDRSAENEYSLLLTGRTERKLYYQHRPPTAKRHKAMMKQVVGGAFCSLFEEEAEREVIEALVRESQELVDEGVTATEKAALLDQSINRLVDKLKVYLAPRVTAYVSNIAARLLDPKIDLRWNFRKNNCQAFCDNIIDRDVFGSLFAPHEMPEEDQAQAGDARPAPLYLMSFVCRPGAYVKQKAKSKFDVPNGLTEEYLLKFRYGRHDESDLIDALAEYWHDWGNFEGPVYRYQDVFPWDCTEAYCRYPVKCGECNISKHVLAFPFDSWSIISLHLSRGRELYPRTPNATVDADGDAPSAANPLSPGHMSDTQWFRNRMTVLLAQDVLMTAAAAMARCGAFREATLWIHKQEDERQDRLKLGGIHRAQPFSHHFERGAYHQYFVADWASLARPLRVGAYERLRDWRATRADVGDDQEHDGGDGGGGCGGFVCGAVGYGWIGW</sequence>
<dbReference type="GO" id="GO:0008270">
    <property type="term" value="F:zinc ion binding"/>
    <property type="evidence" value="ECO:0007669"/>
    <property type="project" value="UniProtKB-KW"/>
</dbReference>
<dbReference type="InterPro" id="IPR000433">
    <property type="entry name" value="Znf_ZZ"/>
</dbReference>
<name>A0A2K3QMY1_9HYPO</name>
<evidence type="ECO:0000313" key="7">
    <source>
        <dbReference type="Proteomes" id="UP000236621"/>
    </source>
</evidence>
<evidence type="ECO:0000256" key="4">
    <source>
        <dbReference type="SAM" id="SignalP"/>
    </source>
</evidence>
<keyword evidence="4" id="KW-0732">Signal</keyword>
<keyword evidence="3" id="KW-0862">Zinc</keyword>